<dbReference type="OrthoDB" id="10577273at2759"/>
<sequence>MSISSFSSQSQPSSTLSSEIDSLSENQLKRLTRSNTRRNLGTRRSRFMSQLERVCQRLDLMNITPEFITKTPALPQLKATPIVNPDGTFVTKIAKNEGGAAISPEDERQRGLNRVPTPRVSSNCAAFFNDDSTNDSDYSELNAAPSEDEDFLIEPATDCSANEACTASTKSFRSVRISTTVTILDYCPKNKRGEPISFSVSTQHRTEHPTRNGKGLQLRRDLAEQNSFPRAMSSLGRLKIGNDNVAITLRHNEVESPSGESSSSAVNCRPRKPLTFYVGTPRNAKHGTKSSPTAAYATRSPNGAYGSRSFCNDKCDS</sequence>
<dbReference type="AlphaFoldDB" id="A0A2V3IMR5"/>
<protein>
    <submittedName>
        <fullName evidence="2">Uncharacterized protein</fullName>
    </submittedName>
</protein>
<evidence type="ECO:0000313" key="3">
    <source>
        <dbReference type="Proteomes" id="UP000247409"/>
    </source>
</evidence>
<organism evidence="2 3">
    <name type="scientific">Gracilariopsis chorda</name>
    <dbReference type="NCBI Taxonomy" id="448386"/>
    <lineage>
        <taxon>Eukaryota</taxon>
        <taxon>Rhodophyta</taxon>
        <taxon>Florideophyceae</taxon>
        <taxon>Rhodymeniophycidae</taxon>
        <taxon>Gracilariales</taxon>
        <taxon>Gracilariaceae</taxon>
        <taxon>Gracilariopsis</taxon>
    </lineage>
</organism>
<feature type="region of interest" description="Disordered" evidence="1">
    <location>
        <begin position="276"/>
        <end position="307"/>
    </location>
</feature>
<evidence type="ECO:0000256" key="1">
    <source>
        <dbReference type="SAM" id="MobiDB-lite"/>
    </source>
</evidence>
<feature type="region of interest" description="Disordered" evidence="1">
    <location>
        <begin position="1"/>
        <end position="22"/>
    </location>
</feature>
<reference evidence="2 3" key="1">
    <citation type="journal article" date="2018" name="Mol. Biol. Evol.">
        <title>Analysis of the draft genome of the red seaweed Gracilariopsis chorda provides insights into genome size evolution in Rhodophyta.</title>
        <authorList>
            <person name="Lee J."/>
            <person name="Yang E.C."/>
            <person name="Graf L."/>
            <person name="Yang J.H."/>
            <person name="Qiu H."/>
            <person name="Zel Zion U."/>
            <person name="Chan C.X."/>
            <person name="Stephens T.G."/>
            <person name="Weber A.P.M."/>
            <person name="Boo G.H."/>
            <person name="Boo S.M."/>
            <person name="Kim K.M."/>
            <person name="Shin Y."/>
            <person name="Jung M."/>
            <person name="Lee S.J."/>
            <person name="Yim H.S."/>
            <person name="Lee J.H."/>
            <person name="Bhattacharya D."/>
            <person name="Yoon H.S."/>
        </authorList>
    </citation>
    <scope>NUCLEOTIDE SEQUENCE [LARGE SCALE GENOMIC DNA]</scope>
    <source>
        <strain evidence="2 3">SKKU-2015</strain>
        <tissue evidence="2">Whole body</tissue>
    </source>
</reference>
<keyword evidence="3" id="KW-1185">Reference proteome</keyword>
<comment type="caution">
    <text evidence="2">The sequence shown here is derived from an EMBL/GenBank/DDBJ whole genome shotgun (WGS) entry which is preliminary data.</text>
</comment>
<proteinExistence type="predicted"/>
<name>A0A2V3IMR5_9FLOR</name>
<evidence type="ECO:0000313" key="2">
    <source>
        <dbReference type="EMBL" id="PXF43362.1"/>
    </source>
</evidence>
<dbReference type="Proteomes" id="UP000247409">
    <property type="component" value="Unassembled WGS sequence"/>
</dbReference>
<accession>A0A2V3IMR5</accession>
<dbReference type="EMBL" id="NBIV01000127">
    <property type="protein sequence ID" value="PXF43362.1"/>
    <property type="molecule type" value="Genomic_DNA"/>
</dbReference>
<gene>
    <name evidence="2" type="ORF">BWQ96_06857</name>
</gene>